<dbReference type="EMBL" id="GL377303">
    <property type="protein sequence ID" value="EFJ00967.1"/>
    <property type="molecule type" value="Genomic_DNA"/>
</dbReference>
<dbReference type="OMA" id="NCTELAH"/>
<dbReference type="Proteomes" id="UP000007431">
    <property type="component" value="Unassembled WGS sequence"/>
</dbReference>
<dbReference type="GO" id="GO:0005634">
    <property type="term" value="C:nucleus"/>
    <property type="evidence" value="ECO:0007669"/>
    <property type="project" value="UniProtKB-SubCell"/>
</dbReference>
<evidence type="ECO:0000256" key="2">
    <source>
        <dbReference type="ARBA" id="ARBA00023242"/>
    </source>
</evidence>
<gene>
    <name evidence="3" type="ORF">SCHCODRAFT_105400</name>
</gene>
<dbReference type="OrthoDB" id="329666at2759"/>
<evidence type="ECO:0000313" key="3">
    <source>
        <dbReference type="EMBL" id="EFJ00967.1"/>
    </source>
</evidence>
<accession>D8PW33</accession>
<dbReference type="eggNOG" id="KOG2545">
    <property type="taxonomic scope" value="Eukaryota"/>
</dbReference>
<dbReference type="GeneID" id="9595647"/>
<feature type="non-terminal residue" evidence="3">
    <location>
        <position position="538"/>
    </location>
</feature>
<dbReference type="InterPro" id="IPR019140">
    <property type="entry name" value="MCM_complex-bd"/>
</dbReference>
<evidence type="ECO:0000256" key="1">
    <source>
        <dbReference type="ARBA" id="ARBA00004123"/>
    </source>
</evidence>
<dbReference type="HOGENOM" id="CLU_029811_2_0_1"/>
<dbReference type="AlphaFoldDB" id="D8PW33"/>
<dbReference type="InParanoid" id="D8PW33"/>
<dbReference type="GO" id="GO:0006261">
    <property type="term" value="P:DNA-templated DNA replication"/>
    <property type="evidence" value="ECO:0007669"/>
    <property type="project" value="TreeGrafter"/>
</dbReference>
<dbReference type="RefSeq" id="XP_003035869.1">
    <property type="nucleotide sequence ID" value="XM_003035823.1"/>
</dbReference>
<organism evidence="4">
    <name type="scientific">Schizophyllum commune (strain H4-8 / FGSC 9210)</name>
    <name type="common">Split gill fungus</name>
    <dbReference type="NCBI Taxonomy" id="578458"/>
    <lineage>
        <taxon>Eukaryota</taxon>
        <taxon>Fungi</taxon>
        <taxon>Dikarya</taxon>
        <taxon>Basidiomycota</taxon>
        <taxon>Agaricomycotina</taxon>
        <taxon>Agaricomycetes</taxon>
        <taxon>Agaricomycetidae</taxon>
        <taxon>Agaricales</taxon>
        <taxon>Schizophyllaceae</taxon>
        <taxon>Schizophyllum</taxon>
    </lineage>
</organism>
<comment type="subcellular location">
    <subcellularLocation>
        <location evidence="1">Nucleus</location>
    </subcellularLocation>
</comment>
<dbReference type="KEGG" id="scm:SCHCO_02743093"/>
<dbReference type="GO" id="GO:0003682">
    <property type="term" value="F:chromatin binding"/>
    <property type="evidence" value="ECO:0007669"/>
    <property type="project" value="TreeGrafter"/>
</dbReference>
<dbReference type="VEuPathDB" id="FungiDB:SCHCODRAFT_02743093"/>
<dbReference type="STRING" id="578458.D8PW33"/>
<protein>
    <recommendedName>
        <fullName evidence="5">Mini-chromosome maintenance complex-binding protein</fullName>
    </recommendedName>
</protein>
<dbReference type="Pfam" id="PF09739">
    <property type="entry name" value="MCM_bind"/>
    <property type="match status" value="2"/>
</dbReference>
<reference evidence="3 4" key="1">
    <citation type="journal article" date="2010" name="Nat. Biotechnol.">
        <title>Genome sequence of the model mushroom Schizophyllum commune.</title>
        <authorList>
            <person name="Ohm R.A."/>
            <person name="de Jong J.F."/>
            <person name="Lugones L.G."/>
            <person name="Aerts A."/>
            <person name="Kothe E."/>
            <person name="Stajich J.E."/>
            <person name="de Vries R.P."/>
            <person name="Record E."/>
            <person name="Levasseur A."/>
            <person name="Baker S.E."/>
            <person name="Bartholomew K.A."/>
            <person name="Coutinho P.M."/>
            <person name="Erdmann S."/>
            <person name="Fowler T.J."/>
            <person name="Gathman A.C."/>
            <person name="Lombard V."/>
            <person name="Henrissat B."/>
            <person name="Knabe N."/>
            <person name="Kuees U."/>
            <person name="Lilly W.W."/>
            <person name="Lindquist E."/>
            <person name="Lucas S."/>
            <person name="Magnuson J.K."/>
            <person name="Piumi F."/>
            <person name="Raudaskoski M."/>
            <person name="Salamov A."/>
            <person name="Schmutz J."/>
            <person name="Schwarze F.W.M.R."/>
            <person name="vanKuyk P.A."/>
            <person name="Horton J.S."/>
            <person name="Grigoriev I.V."/>
            <person name="Woesten H.A.B."/>
        </authorList>
    </citation>
    <scope>NUCLEOTIDE SEQUENCE [LARGE SCALE GENOMIC DNA]</scope>
    <source>
        <strain evidence="4">H4-8 / FGSC 9210</strain>
    </source>
</reference>
<sequence>MVSSLPSDALRDPHRVLQDFFEEYKDEGTDFPERVASYFANIYKDALNEIPVVDTHRPPETFKDASLVTFRGMIQDTLPPTEMYLSRLSSGACGGWGITDETTSATEFDYANLKECNVMWGVSVPGRSSWSSLEAGEASAGSSHSSRPHKYPLHAEPHVGLQLKIYDTSKADDLKSTVVHDFVGILMRESLQVADMDPSAEPPVVPTLHVLYSTPVSATVIPRTFPYSPASSSLEDTRTELIAWLADESLGGDRFAAEYVLLCAIARVQSRHPPILPPSMTLSRFPAPPSSASASSSTPPLPTLHPALALIFPTVTSIPLTLPTINTTPFVPTSKDEDLLAGWLQLPRRTLCLLTESGLTAEGGVTERGLRNLHATQNMMKNQMLDYEFPFSSFGFETDVSFVVVAEGRKSTFFETSVNVPLVPRDGAQVGVEALYKPASAIKQPAPEKLEAFRALVGGSMVGNAKVGEEAAEYIENDFVKERQASTMTADDLILRMQLARLLALSYHEPEVTIDIWKKTRALELERKAREAAAGVKA</sequence>
<evidence type="ECO:0008006" key="5">
    <source>
        <dbReference type="Google" id="ProtNLM"/>
    </source>
</evidence>
<keyword evidence="2" id="KW-0539">Nucleus</keyword>
<name>D8PW33_SCHCM</name>
<dbReference type="PANTHER" id="PTHR13489">
    <property type="entry name" value="MINI-CHROMOSOME MAINTENANCE COMPLEX-BINDING PROTEIN"/>
    <property type="match status" value="1"/>
</dbReference>
<keyword evidence="4" id="KW-1185">Reference proteome</keyword>
<evidence type="ECO:0000313" key="4">
    <source>
        <dbReference type="Proteomes" id="UP000007431"/>
    </source>
</evidence>
<proteinExistence type="predicted"/>
<dbReference type="PANTHER" id="PTHR13489:SF0">
    <property type="entry name" value="MINI-CHROMOSOME MAINTENANCE COMPLEX-BINDING PROTEIN"/>
    <property type="match status" value="1"/>
</dbReference>
<dbReference type="FunCoup" id="D8PW33">
    <property type="interactions" value="11"/>
</dbReference>